<evidence type="ECO:0000256" key="6">
    <source>
        <dbReference type="ARBA" id="ARBA00022723"/>
    </source>
</evidence>
<proteinExistence type="inferred from homology"/>
<evidence type="ECO:0000256" key="9">
    <source>
        <dbReference type="ARBA" id="ARBA00022842"/>
    </source>
</evidence>
<evidence type="ECO:0000313" key="12">
    <source>
        <dbReference type="Proteomes" id="UP000254720"/>
    </source>
</evidence>
<dbReference type="PANTHER" id="PTHR33540">
    <property type="entry name" value="TRNA THREONYLCARBAMOYLADENOSINE BIOSYNTHESIS PROTEIN TSAE"/>
    <property type="match status" value="1"/>
</dbReference>
<evidence type="ECO:0000256" key="2">
    <source>
        <dbReference type="ARBA" id="ARBA00007599"/>
    </source>
</evidence>
<dbReference type="Gene3D" id="3.40.50.300">
    <property type="entry name" value="P-loop containing nucleotide triphosphate hydrolases"/>
    <property type="match status" value="1"/>
</dbReference>
<keyword evidence="5" id="KW-0819">tRNA processing</keyword>
<comment type="subcellular location">
    <subcellularLocation>
        <location evidence="1">Cytoplasm</location>
    </subcellularLocation>
</comment>
<keyword evidence="9" id="KW-0460">Magnesium</keyword>
<keyword evidence="6" id="KW-0479">Metal-binding</keyword>
<dbReference type="GO" id="GO:0046872">
    <property type="term" value="F:metal ion binding"/>
    <property type="evidence" value="ECO:0007669"/>
    <property type="project" value="UniProtKB-KW"/>
</dbReference>
<dbReference type="InterPro" id="IPR003442">
    <property type="entry name" value="T6A_TsaE"/>
</dbReference>
<dbReference type="Pfam" id="PF02367">
    <property type="entry name" value="TsaE"/>
    <property type="match status" value="1"/>
</dbReference>
<evidence type="ECO:0000256" key="7">
    <source>
        <dbReference type="ARBA" id="ARBA00022741"/>
    </source>
</evidence>
<evidence type="ECO:0000313" key="11">
    <source>
        <dbReference type="EMBL" id="RDI41510.1"/>
    </source>
</evidence>
<evidence type="ECO:0000256" key="10">
    <source>
        <dbReference type="ARBA" id="ARBA00032441"/>
    </source>
</evidence>
<dbReference type="GO" id="GO:0005737">
    <property type="term" value="C:cytoplasm"/>
    <property type="evidence" value="ECO:0007669"/>
    <property type="project" value="UniProtKB-SubCell"/>
</dbReference>
<dbReference type="NCBIfam" id="TIGR00150">
    <property type="entry name" value="T6A_YjeE"/>
    <property type="match status" value="1"/>
</dbReference>
<dbReference type="OrthoDB" id="9800307at2"/>
<comment type="similarity">
    <text evidence="2">Belongs to the TsaE family.</text>
</comment>
<dbReference type="InterPro" id="IPR027417">
    <property type="entry name" value="P-loop_NTPase"/>
</dbReference>
<gene>
    <name evidence="11" type="ORF">C8D86_11928</name>
</gene>
<dbReference type="Proteomes" id="UP000254720">
    <property type="component" value="Unassembled WGS sequence"/>
</dbReference>
<dbReference type="AlphaFoldDB" id="A0A370GE37"/>
<name>A0A370GE37_9COXI</name>
<dbReference type="RefSeq" id="WP_114834915.1">
    <property type="nucleotide sequence ID" value="NZ_LR699114.1"/>
</dbReference>
<evidence type="ECO:0000256" key="8">
    <source>
        <dbReference type="ARBA" id="ARBA00022840"/>
    </source>
</evidence>
<dbReference type="EMBL" id="QQAX01000019">
    <property type="protein sequence ID" value="RDI41510.1"/>
    <property type="molecule type" value="Genomic_DNA"/>
</dbReference>
<keyword evidence="8" id="KW-0067">ATP-binding</keyword>
<protein>
    <recommendedName>
        <fullName evidence="3">tRNA threonylcarbamoyladenosine biosynthesis protein TsaE</fullName>
    </recommendedName>
    <alternativeName>
        <fullName evidence="10">t(6)A37 threonylcarbamoyladenosine biosynthesis protein TsaE</fullName>
    </alternativeName>
</protein>
<organism evidence="11 12">
    <name type="scientific">Aquicella lusitana</name>
    <dbReference type="NCBI Taxonomy" id="254246"/>
    <lineage>
        <taxon>Bacteria</taxon>
        <taxon>Pseudomonadati</taxon>
        <taxon>Pseudomonadota</taxon>
        <taxon>Gammaproteobacteria</taxon>
        <taxon>Legionellales</taxon>
        <taxon>Coxiellaceae</taxon>
        <taxon>Aquicella</taxon>
    </lineage>
</organism>
<keyword evidence="12" id="KW-1185">Reference proteome</keyword>
<reference evidence="11 12" key="1">
    <citation type="submission" date="2018-07" db="EMBL/GenBank/DDBJ databases">
        <title>Genomic Encyclopedia of Type Strains, Phase IV (KMG-IV): sequencing the most valuable type-strain genomes for metagenomic binning, comparative biology and taxonomic classification.</title>
        <authorList>
            <person name="Goeker M."/>
        </authorList>
    </citation>
    <scope>NUCLEOTIDE SEQUENCE [LARGE SCALE GENOMIC DNA]</scope>
    <source>
        <strain evidence="11 12">DSM 16500</strain>
    </source>
</reference>
<sequence>MTQQKLTHLQKILPTEEDMLAFGSQFANAIESGAILFLYGPLGAGKTTLTRGFLRGLGFTEKVKSPTYTLVEQYEIAGHILFHFDFYRLEDARELEQIGIQEYFSPSSICLIEWPEKGVPLLPEPDLACYIAFAEEGREIKLVSYSDRGERILKKLISR</sequence>
<dbReference type="GO" id="GO:0002949">
    <property type="term" value="P:tRNA threonylcarbamoyladenosine modification"/>
    <property type="evidence" value="ECO:0007669"/>
    <property type="project" value="InterPro"/>
</dbReference>
<evidence type="ECO:0000256" key="3">
    <source>
        <dbReference type="ARBA" id="ARBA00019010"/>
    </source>
</evidence>
<keyword evidence="4" id="KW-0963">Cytoplasm</keyword>
<comment type="caution">
    <text evidence="11">The sequence shown here is derived from an EMBL/GenBank/DDBJ whole genome shotgun (WGS) entry which is preliminary data.</text>
</comment>
<keyword evidence="7" id="KW-0547">Nucleotide-binding</keyword>
<dbReference type="GO" id="GO:0005524">
    <property type="term" value="F:ATP binding"/>
    <property type="evidence" value="ECO:0007669"/>
    <property type="project" value="UniProtKB-KW"/>
</dbReference>
<evidence type="ECO:0000256" key="1">
    <source>
        <dbReference type="ARBA" id="ARBA00004496"/>
    </source>
</evidence>
<dbReference type="SUPFAM" id="SSF52540">
    <property type="entry name" value="P-loop containing nucleoside triphosphate hydrolases"/>
    <property type="match status" value="1"/>
</dbReference>
<evidence type="ECO:0000256" key="4">
    <source>
        <dbReference type="ARBA" id="ARBA00022490"/>
    </source>
</evidence>
<accession>A0A370GE37</accession>
<evidence type="ECO:0000256" key="5">
    <source>
        <dbReference type="ARBA" id="ARBA00022694"/>
    </source>
</evidence>
<dbReference type="PANTHER" id="PTHR33540:SF2">
    <property type="entry name" value="TRNA THREONYLCARBAMOYLADENOSINE BIOSYNTHESIS PROTEIN TSAE"/>
    <property type="match status" value="1"/>
</dbReference>